<feature type="transmembrane region" description="Helical" evidence="6">
    <location>
        <begin position="209"/>
        <end position="230"/>
    </location>
</feature>
<dbReference type="PANTHER" id="PTHR23502">
    <property type="entry name" value="MAJOR FACILITATOR SUPERFAMILY"/>
    <property type="match status" value="1"/>
</dbReference>
<dbReference type="InterPro" id="IPR011701">
    <property type="entry name" value="MFS"/>
</dbReference>
<keyword evidence="2 6" id="KW-0812">Transmembrane</keyword>
<accession>A0A0F4Z9B3</accession>
<dbReference type="PANTHER" id="PTHR23502:SF182">
    <property type="entry name" value="POLYAMINE TRANSPORTER, PUTATIVE-RELATED"/>
    <property type="match status" value="1"/>
</dbReference>
<dbReference type="GO" id="GO:0000297">
    <property type="term" value="F:spermine transmembrane transporter activity"/>
    <property type="evidence" value="ECO:0007669"/>
    <property type="project" value="TreeGrafter"/>
</dbReference>
<dbReference type="PROSITE" id="PS00216">
    <property type="entry name" value="SUGAR_TRANSPORT_1"/>
    <property type="match status" value="1"/>
</dbReference>
<feature type="domain" description="Major facilitator superfamily (MFS) profile" evidence="7">
    <location>
        <begin position="118"/>
        <end position="553"/>
    </location>
</feature>
<evidence type="ECO:0000256" key="3">
    <source>
        <dbReference type="ARBA" id="ARBA00022989"/>
    </source>
</evidence>
<dbReference type="InterPro" id="IPR036259">
    <property type="entry name" value="MFS_trans_sf"/>
</dbReference>
<evidence type="ECO:0000256" key="2">
    <source>
        <dbReference type="ARBA" id="ARBA00022692"/>
    </source>
</evidence>
<feature type="transmembrane region" description="Helical" evidence="6">
    <location>
        <begin position="242"/>
        <end position="266"/>
    </location>
</feature>
<keyword evidence="4 6" id="KW-0472">Membrane</keyword>
<dbReference type="GO" id="GO:0005886">
    <property type="term" value="C:plasma membrane"/>
    <property type="evidence" value="ECO:0007669"/>
    <property type="project" value="TreeGrafter"/>
</dbReference>
<dbReference type="EMBL" id="LAEV01002045">
    <property type="protein sequence ID" value="KKA26691.1"/>
    <property type="molecule type" value="Genomic_DNA"/>
</dbReference>
<evidence type="ECO:0000256" key="6">
    <source>
        <dbReference type="SAM" id="Phobius"/>
    </source>
</evidence>
<evidence type="ECO:0000256" key="1">
    <source>
        <dbReference type="ARBA" id="ARBA00004141"/>
    </source>
</evidence>
<dbReference type="Proteomes" id="UP000033483">
    <property type="component" value="Unassembled WGS sequence"/>
</dbReference>
<proteinExistence type="predicted"/>
<feature type="transmembrane region" description="Helical" evidence="6">
    <location>
        <begin position="272"/>
        <end position="293"/>
    </location>
</feature>
<gene>
    <name evidence="8" type="ORF">TD95_001630</name>
</gene>
<comment type="subcellular location">
    <subcellularLocation>
        <location evidence="1">Membrane</location>
        <topology evidence="1">Multi-pass membrane protein</topology>
    </subcellularLocation>
</comment>
<dbReference type="InterPro" id="IPR005829">
    <property type="entry name" value="Sugar_transporter_CS"/>
</dbReference>
<evidence type="ECO:0000313" key="9">
    <source>
        <dbReference type="Proteomes" id="UP000033483"/>
    </source>
</evidence>
<reference evidence="8 9" key="1">
    <citation type="submission" date="2015-03" db="EMBL/GenBank/DDBJ databases">
        <authorList>
            <person name="Radwan O."/>
            <person name="Al-Naeli F.A."/>
            <person name="Rendon G.A."/>
            <person name="Fields C."/>
        </authorList>
    </citation>
    <scope>NUCLEOTIDE SEQUENCE [LARGE SCALE GENOMIC DNA]</scope>
    <source>
        <strain evidence="8">CR-DP1</strain>
    </source>
</reference>
<protein>
    <recommendedName>
        <fullName evidence="7">Major facilitator superfamily (MFS) profile domain-containing protein</fullName>
    </recommendedName>
</protein>
<feature type="transmembrane region" description="Helical" evidence="6">
    <location>
        <begin position="447"/>
        <end position="469"/>
    </location>
</feature>
<comment type="caution">
    <text evidence="8">The sequence shown here is derived from an EMBL/GenBank/DDBJ whole genome shotgun (WGS) entry which is preliminary data.</text>
</comment>
<organism evidence="8 9">
    <name type="scientific">Thielaviopsis punctulata</name>
    <dbReference type="NCBI Taxonomy" id="72032"/>
    <lineage>
        <taxon>Eukaryota</taxon>
        <taxon>Fungi</taxon>
        <taxon>Dikarya</taxon>
        <taxon>Ascomycota</taxon>
        <taxon>Pezizomycotina</taxon>
        <taxon>Sordariomycetes</taxon>
        <taxon>Hypocreomycetidae</taxon>
        <taxon>Microascales</taxon>
        <taxon>Ceratocystidaceae</taxon>
        <taxon>Thielaviopsis</taxon>
    </lineage>
</organism>
<feature type="compositionally biased region" description="Polar residues" evidence="5">
    <location>
        <begin position="1"/>
        <end position="22"/>
    </location>
</feature>
<dbReference type="Gene3D" id="1.20.1720.10">
    <property type="entry name" value="Multidrug resistance protein D"/>
    <property type="match status" value="1"/>
</dbReference>
<keyword evidence="9" id="KW-1185">Reference proteome</keyword>
<dbReference type="PROSITE" id="PS50850">
    <property type="entry name" value="MFS"/>
    <property type="match status" value="1"/>
</dbReference>
<name>A0A0F4Z9B3_9PEZI</name>
<dbReference type="OrthoDB" id="3357846at2759"/>
<feature type="transmembrane region" description="Helical" evidence="6">
    <location>
        <begin position="112"/>
        <end position="141"/>
    </location>
</feature>
<dbReference type="GO" id="GO:0140115">
    <property type="term" value="P:export across plasma membrane"/>
    <property type="evidence" value="ECO:0007669"/>
    <property type="project" value="UniProtKB-ARBA"/>
</dbReference>
<feature type="region of interest" description="Disordered" evidence="5">
    <location>
        <begin position="1"/>
        <end position="104"/>
    </location>
</feature>
<feature type="transmembrane region" description="Helical" evidence="6">
    <location>
        <begin position="481"/>
        <end position="506"/>
    </location>
</feature>
<dbReference type="Pfam" id="PF07690">
    <property type="entry name" value="MFS_1"/>
    <property type="match status" value="1"/>
</dbReference>
<feature type="transmembrane region" description="Helical" evidence="6">
    <location>
        <begin position="153"/>
        <end position="172"/>
    </location>
</feature>
<dbReference type="SUPFAM" id="SSF103473">
    <property type="entry name" value="MFS general substrate transporter"/>
    <property type="match status" value="1"/>
</dbReference>
<dbReference type="CDD" id="cd17323">
    <property type="entry name" value="MFS_Tpo1_MDR_like"/>
    <property type="match status" value="1"/>
</dbReference>
<dbReference type="GO" id="GO:0042908">
    <property type="term" value="P:xenobiotic transport"/>
    <property type="evidence" value="ECO:0007669"/>
    <property type="project" value="UniProtKB-ARBA"/>
</dbReference>
<dbReference type="InterPro" id="IPR020846">
    <property type="entry name" value="MFS_dom"/>
</dbReference>
<evidence type="ECO:0000256" key="4">
    <source>
        <dbReference type="ARBA" id="ARBA00023136"/>
    </source>
</evidence>
<dbReference type="GO" id="GO:0015606">
    <property type="term" value="F:spermidine transmembrane transporter activity"/>
    <property type="evidence" value="ECO:0007669"/>
    <property type="project" value="TreeGrafter"/>
</dbReference>
<evidence type="ECO:0000259" key="7">
    <source>
        <dbReference type="PROSITE" id="PS50850"/>
    </source>
</evidence>
<feature type="transmembrane region" description="Helical" evidence="6">
    <location>
        <begin position="416"/>
        <end position="435"/>
    </location>
</feature>
<feature type="transmembrane region" description="Helical" evidence="6">
    <location>
        <begin position="526"/>
        <end position="546"/>
    </location>
</feature>
<dbReference type="AlphaFoldDB" id="A0A0F4Z9B3"/>
<keyword evidence="3 6" id="KW-1133">Transmembrane helix</keyword>
<evidence type="ECO:0000256" key="5">
    <source>
        <dbReference type="SAM" id="MobiDB-lite"/>
    </source>
</evidence>
<feature type="transmembrane region" description="Helical" evidence="6">
    <location>
        <begin position="332"/>
        <end position="356"/>
    </location>
</feature>
<sequence>MTDSTEQAGTAMQSTSSLPQDSSFKHDNTAVAGDISTMGSVNSLKKGHKHSSGDSTTENEPETDVEADHSSALHSQPQEKAPAQDPSSLEMGGPPTSFDDPRDMRNPKHWGMLVRIFHTIIPGVLAFQITFSTSIMIPALAQIMYEFQVNRTVALLTLTLYTLGLAFGPPVIAPLSEVFGRKYVYLFSSTAFLIFTGCCTAMHNFAGLLVMRFLAGFFGSSALATGAGTIADVWGLSKAGAYAGLLFILGPFLGPTLGPLAGAYIMESHSDWRWTLYTTLILAAPIWLATAVMRETSKVWILRNEPGHELDISASKIGGVLRTALTKPIKMLLTDSVVLVLALYSAYAYALVFSYFASTSFILQLFYRFTLREVGLSFIAVIIGYIVATAMFGVFTNRVEGHAAKLGRPPRPELRLLSACVGSILLPASLFWYAWEVHVGGKWAAEVASGILFGWGAFSIFLSIIIYQVEFFGAESGASAIATLCLAANLNSLIPALAANGVIRYIMGAVFPLFTVQMYENLGVHWAGSTFAFLAVGMIPIPFLLYRFGEKLRKRSKFTITTQ</sequence>
<feature type="transmembrane region" description="Helical" evidence="6">
    <location>
        <begin position="376"/>
        <end position="395"/>
    </location>
</feature>
<feature type="transmembrane region" description="Helical" evidence="6">
    <location>
        <begin position="184"/>
        <end position="203"/>
    </location>
</feature>
<evidence type="ECO:0000313" key="8">
    <source>
        <dbReference type="EMBL" id="KKA26691.1"/>
    </source>
</evidence>